<sequence>DQIWTTAKRYREGIGTKKCLVGEKIYDDFSTKFWLKPELPFEQVRNENVSRTSSHETSAFSISPERPKGKSSSEQPLEKAVETPNISRPVTPTLPSFSQNVNVINVTFNYGGAQIEED</sequence>
<dbReference type="EMBL" id="CAJVPL010002092">
    <property type="protein sequence ID" value="CAG8599013.1"/>
    <property type="molecule type" value="Genomic_DNA"/>
</dbReference>
<feature type="compositionally biased region" description="Polar residues" evidence="1">
    <location>
        <begin position="84"/>
        <end position="94"/>
    </location>
</feature>
<accession>A0A9N9CD26</accession>
<evidence type="ECO:0000313" key="2">
    <source>
        <dbReference type="EMBL" id="CAG8599013.1"/>
    </source>
</evidence>
<feature type="non-terminal residue" evidence="2">
    <location>
        <position position="118"/>
    </location>
</feature>
<dbReference type="Proteomes" id="UP000789831">
    <property type="component" value="Unassembled WGS sequence"/>
</dbReference>
<dbReference type="OrthoDB" id="2436383at2759"/>
<comment type="caution">
    <text evidence="2">The sequence shown here is derived from an EMBL/GenBank/DDBJ whole genome shotgun (WGS) entry which is preliminary data.</text>
</comment>
<keyword evidence="3" id="KW-1185">Reference proteome</keyword>
<evidence type="ECO:0000256" key="1">
    <source>
        <dbReference type="SAM" id="MobiDB-lite"/>
    </source>
</evidence>
<evidence type="ECO:0000313" key="3">
    <source>
        <dbReference type="Proteomes" id="UP000789831"/>
    </source>
</evidence>
<reference evidence="2" key="1">
    <citation type="submission" date="2021-06" db="EMBL/GenBank/DDBJ databases">
        <authorList>
            <person name="Kallberg Y."/>
            <person name="Tangrot J."/>
            <person name="Rosling A."/>
        </authorList>
    </citation>
    <scope>NUCLEOTIDE SEQUENCE</scope>
    <source>
        <strain evidence="2">MT106</strain>
    </source>
</reference>
<feature type="compositionally biased region" description="Polar residues" evidence="1">
    <location>
        <begin position="46"/>
        <end position="61"/>
    </location>
</feature>
<gene>
    <name evidence="2" type="ORF">AGERDE_LOCUS9003</name>
</gene>
<proteinExistence type="predicted"/>
<feature type="region of interest" description="Disordered" evidence="1">
    <location>
        <begin position="46"/>
        <end position="94"/>
    </location>
</feature>
<organism evidence="2 3">
    <name type="scientific">Ambispora gerdemannii</name>
    <dbReference type="NCBI Taxonomy" id="144530"/>
    <lineage>
        <taxon>Eukaryota</taxon>
        <taxon>Fungi</taxon>
        <taxon>Fungi incertae sedis</taxon>
        <taxon>Mucoromycota</taxon>
        <taxon>Glomeromycotina</taxon>
        <taxon>Glomeromycetes</taxon>
        <taxon>Archaeosporales</taxon>
        <taxon>Ambisporaceae</taxon>
        <taxon>Ambispora</taxon>
    </lineage>
</organism>
<protein>
    <submittedName>
        <fullName evidence="2">877_t:CDS:1</fullName>
    </submittedName>
</protein>
<dbReference type="AlphaFoldDB" id="A0A9N9CD26"/>
<name>A0A9N9CD26_9GLOM</name>